<dbReference type="RefSeq" id="WP_145865935.1">
    <property type="nucleotide sequence ID" value="NZ_BNCE01000004.1"/>
</dbReference>
<name>A0A561T9D3_9ACTN</name>
<proteinExistence type="predicted"/>
<evidence type="ECO:0000313" key="2">
    <source>
        <dbReference type="EMBL" id="TWF83703.1"/>
    </source>
</evidence>
<keyword evidence="3" id="KW-1185">Reference proteome</keyword>
<sequence length="186" mass="20800">MAFTPEEFLGRLRSDDFATLVGLIKQPDTGDDHFLFSPGRYCFGHWVKIPLALIQDIEWLANVVCPPVIVSKKTPARTIHPLVRLTFKAFESAEGRTLASLLTAQVAATQSPEPAPASRAGRSSRRRCDCSSRGGTSRTMPKAAARGEWSSCMDRCLYQYWPDWDTIDQCQRWVCGDEPLPPDIEL</sequence>
<evidence type="ECO:0000256" key="1">
    <source>
        <dbReference type="SAM" id="MobiDB-lite"/>
    </source>
</evidence>
<organism evidence="2 3">
    <name type="scientific">Streptomyces capillispiralis</name>
    <dbReference type="NCBI Taxonomy" id="68182"/>
    <lineage>
        <taxon>Bacteria</taxon>
        <taxon>Bacillati</taxon>
        <taxon>Actinomycetota</taxon>
        <taxon>Actinomycetes</taxon>
        <taxon>Kitasatosporales</taxon>
        <taxon>Streptomycetaceae</taxon>
        <taxon>Streptomyces</taxon>
    </lineage>
</organism>
<accession>A0A561T9D3</accession>
<dbReference type="AlphaFoldDB" id="A0A561T9D3"/>
<comment type="caution">
    <text evidence="2">The sequence shown here is derived from an EMBL/GenBank/DDBJ whole genome shotgun (WGS) entry which is preliminary data.</text>
</comment>
<dbReference type="OrthoDB" id="4166677at2"/>
<protein>
    <submittedName>
        <fullName evidence="2">Uncharacterized protein</fullName>
    </submittedName>
</protein>
<evidence type="ECO:0000313" key="3">
    <source>
        <dbReference type="Proteomes" id="UP000316603"/>
    </source>
</evidence>
<reference evidence="2 3" key="1">
    <citation type="submission" date="2019-06" db="EMBL/GenBank/DDBJ databases">
        <title>Sequencing the genomes of 1000 actinobacteria strains.</title>
        <authorList>
            <person name="Klenk H.-P."/>
        </authorList>
    </citation>
    <scope>NUCLEOTIDE SEQUENCE [LARGE SCALE GENOMIC DNA]</scope>
    <source>
        <strain evidence="2 3">DSM 41695</strain>
    </source>
</reference>
<dbReference type="Proteomes" id="UP000316603">
    <property type="component" value="Unassembled WGS sequence"/>
</dbReference>
<feature type="region of interest" description="Disordered" evidence="1">
    <location>
        <begin position="109"/>
        <end position="142"/>
    </location>
</feature>
<dbReference type="EMBL" id="VIWV01000001">
    <property type="protein sequence ID" value="TWF83703.1"/>
    <property type="molecule type" value="Genomic_DNA"/>
</dbReference>
<gene>
    <name evidence="2" type="ORF">FHX78_11631</name>
</gene>